<gene>
    <name evidence="3" type="ORF">LIER_40302</name>
</gene>
<accession>A0AAV3QSP5</accession>
<dbReference type="InterPro" id="IPR039537">
    <property type="entry name" value="Retrotran_Ty1/copia-like"/>
</dbReference>
<dbReference type="EMBL" id="BAABME010022984">
    <property type="protein sequence ID" value="GAA0167054.1"/>
    <property type="molecule type" value="Genomic_DNA"/>
</dbReference>
<dbReference type="PANTHER" id="PTHR42648:SF18">
    <property type="entry name" value="RETROTRANSPOSON, UNCLASSIFIED-LIKE PROTEIN"/>
    <property type="match status" value="1"/>
</dbReference>
<dbReference type="PANTHER" id="PTHR42648">
    <property type="entry name" value="TRANSPOSASE, PUTATIVE-RELATED"/>
    <property type="match status" value="1"/>
</dbReference>
<evidence type="ECO:0000313" key="4">
    <source>
        <dbReference type="Proteomes" id="UP001454036"/>
    </source>
</evidence>
<evidence type="ECO:0000313" key="3">
    <source>
        <dbReference type="EMBL" id="GAA0167054.1"/>
    </source>
</evidence>
<dbReference type="Proteomes" id="UP001454036">
    <property type="component" value="Unassembled WGS sequence"/>
</dbReference>
<feature type="domain" description="Retroviral polymerase SH3-like" evidence="2">
    <location>
        <begin position="43"/>
        <end position="105"/>
    </location>
</feature>
<keyword evidence="4" id="KW-1185">Reference proteome</keyword>
<dbReference type="InterPro" id="IPR057670">
    <property type="entry name" value="SH3_retrovirus"/>
</dbReference>
<organism evidence="3 4">
    <name type="scientific">Lithospermum erythrorhizon</name>
    <name type="common">Purple gromwell</name>
    <name type="synonym">Lithospermum officinale var. erythrorhizon</name>
    <dbReference type="NCBI Taxonomy" id="34254"/>
    <lineage>
        <taxon>Eukaryota</taxon>
        <taxon>Viridiplantae</taxon>
        <taxon>Streptophyta</taxon>
        <taxon>Embryophyta</taxon>
        <taxon>Tracheophyta</taxon>
        <taxon>Spermatophyta</taxon>
        <taxon>Magnoliopsida</taxon>
        <taxon>eudicotyledons</taxon>
        <taxon>Gunneridae</taxon>
        <taxon>Pentapetalae</taxon>
        <taxon>asterids</taxon>
        <taxon>lamiids</taxon>
        <taxon>Boraginales</taxon>
        <taxon>Boraginaceae</taxon>
        <taxon>Boraginoideae</taxon>
        <taxon>Lithospermeae</taxon>
        <taxon>Lithospermum</taxon>
    </lineage>
</organism>
<reference evidence="3 4" key="1">
    <citation type="submission" date="2024-01" db="EMBL/GenBank/DDBJ databases">
        <title>The complete chloroplast genome sequence of Lithospermum erythrorhizon: insights into the phylogenetic relationship among Boraginaceae species and the maternal lineages of purple gromwells.</title>
        <authorList>
            <person name="Okada T."/>
            <person name="Watanabe K."/>
        </authorList>
    </citation>
    <scope>NUCLEOTIDE SEQUENCE [LARGE SCALE GENOMIC DNA]</scope>
</reference>
<name>A0AAV3QSP5_LITER</name>
<sequence length="163" mass="19163">MRANRMFLVISEVCPTLSVEGMTHQEAWSGRKRIIDHLRVWGCLAHVHVPKVGRDKLDRRSRTCIFIGINEGSKGYRLFDVLSEKVVISRDVMFEEDKQWSWDGTQSKQKEADHEWSTSENLNPTQEEIHTKVQIEDQNDTSQMQDEYHNDIDDNDVARYYHN</sequence>
<dbReference type="Pfam" id="PF25597">
    <property type="entry name" value="SH3_retrovirus"/>
    <property type="match status" value="1"/>
</dbReference>
<protein>
    <recommendedName>
        <fullName evidence="2">Retroviral polymerase SH3-like domain-containing protein</fullName>
    </recommendedName>
</protein>
<dbReference type="AlphaFoldDB" id="A0AAV3QSP5"/>
<feature type="region of interest" description="Disordered" evidence="1">
    <location>
        <begin position="103"/>
        <end position="127"/>
    </location>
</feature>
<proteinExistence type="predicted"/>
<feature type="compositionally biased region" description="Basic and acidic residues" evidence="1">
    <location>
        <begin position="108"/>
        <end position="117"/>
    </location>
</feature>
<evidence type="ECO:0000259" key="2">
    <source>
        <dbReference type="Pfam" id="PF25597"/>
    </source>
</evidence>
<comment type="caution">
    <text evidence="3">The sequence shown here is derived from an EMBL/GenBank/DDBJ whole genome shotgun (WGS) entry which is preliminary data.</text>
</comment>
<evidence type="ECO:0000256" key="1">
    <source>
        <dbReference type="SAM" id="MobiDB-lite"/>
    </source>
</evidence>